<evidence type="ECO:0000256" key="4">
    <source>
        <dbReference type="PROSITE-ProRule" id="PRU00433"/>
    </source>
</evidence>
<reference evidence="6 7" key="1">
    <citation type="submission" date="2017-04" db="EMBL/GenBank/DDBJ databases">
        <authorList>
            <person name="Afonso C.L."/>
            <person name="Miller P.J."/>
            <person name="Scott M.A."/>
            <person name="Spackman E."/>
            <person name="Goraichik I."/>
            <person name="Dimitrov K.M."/>
            <person name="Suarez D.L."/>
            <person name="Swayne D.E."/>
        </authorList>
    </citation>
    <scope>NUCLEOTIDE SEQUENCE [LARGE SCALE GENOMIC DNA]</scope>
    <source>
        <strain evidence="6 7">DSM 19625</strain>
    </source>
</reference>
<dbReference type="SUPFAM" id="SSF46626">
    <property type="entry name" value="Cytochrome c"/>
    <property type="match status" value="1"/>
</dbReference>
<proteinExistence type="predicted"/>
<keyword evidence="3 4" id="KW-0408">Iron</keyword>
<dbReference type="PANTHER" id="PTHR19328:SF13">
    <property type="entry name" value="HIPL1 PROTEIN"/>
    <property type="match status" value="1"/>
</dbReference>
<accession>A0A1W1ZUU6</accession>
<dbReference type="Gene3D" id="2.120.10.30">
    <property type="entry name" value="TolB, C-terminal domain"/>
    <property type="match status" value="1"/>
</dbReference>
<evidence type="ECO:0000313" key="6">
    <source>
        <dbReference type="EMBL" id="SMC52143.1"/>
    </source>
</evidence>
<dbReference type="GO" id="GO:0009055">
    <property type="term" value="F:electron transfer activity"/>
    <property type="evidence" value="ECO:0007669"/>
    <property type="project" value="InterPro"/>
</dbReference>
<dbReference type="Proteomes" id="UP000192678">
    <property type="component" value="Unassembled WGS sequence"/>
</dbReference>
<gene>
    <name evidence="6" type="ORF">SAMN04488101_10160</name>
</gene>
<feature type="domain" description="Cytochrome c" evidence="5">
    <location>
        <begin position="402"/>
        <end position="479"/>
    </location>
</feature>
<keyword evidence="2 4" id="KW-0479">Metal-binding</keyword>
<dbReference type="Pfam" id="PF13442">
    <property type="entry name" value="Cytochrome_CBB3"/>
    <property type="match status" value="1"/>
</dbReference>
<dbReference type="GO" id="GO:0020037">
    <property type="term" value="F:heme binding"/>
    <property type="evidence" value="ECO:0007669"/>
    <property type="project" value="InterPro"/>
</dbReference>
<evidence type="ECO:0000256" key="3">
    <source>
        <dbReference type="ARBA" id="ARBA00023004"/>
    </source>
</evidence>
<evidence type="ECO:0000313" key="7">
    <source>
        <dbReference type="Proteomes" id="UP000192678"/>
    </source>
</evidence>
<dbReference type="Pfam" id="PF07995">
    <property type="entry name" value="GSDH"/>
    <property type="match status" value="1"/>
</dbReference>
<organism evidence="6 7">
    <name type="scientific">Pedobacter nyackensis</name>
    <dbReference type="NCBI Taxonomy" id="475255"/>
    <lineage>
        <taxon>Bacteria</taxon>
        <taxon>Pseudomonadati</taxon>
        <taxon>Bacteroidota</taxon>
        <taxon>Sphingobacteriia</taxon>
        <taxon>Sphingobacteriales</taxon>
        <taxon>Sphingobacteriaceae</taxon>
        <taxon>Pedobacter</taxon>
    </lineage>
</organism>
<evidence type="ECO:0000259" key="5">
    <source>
        <dbReference type="PROSITE" id="PS51007"/>
    </source>
</evidence>
<dbReference type="GO" id="GO:0046872">
    <property type="term" value="F:metal ion binding"/>
    <property type="evidence" value="ECO:0007669"/>
    <property type="project" value="UniProtKB-KW"/>
</dbReference>
<keyword evidence="7" id="KW-1185">Reference proteome</keyword>
<dbReference type="InterPro" id="IPR036909">
    <property type="entry name" value="Cyt_c-like_dom_sf"/>
</dbReference>
<dbReference type="InterPro" id="IPR009056">
    <property type="entry name" value="Cyt_c-like_dom"/>
</dbReference>
<dbReference type="AlphaFoldDB" id="A0A1W1ZUU6"/>
<name>A0A1W1ZUU6_9SPHI</name>
<dbReference type="PROSITE" id="PS51007">
    <property type="entry name" value="CYTC"/>
    <property type="match status" value="1"/>
</dbReference>
<dbReference type="STRING" id="475255.SAMN04488101_10160"/>
<dbReference type="EMBL" id="FWYB01000001">
    <property type="protein sequence ID" value="SMC52143.1"/>
    <property type="molecule type" value="Genomic_DNA"/>
</dbReference>
<dbReference type="InterPro" id="IPR011042">
    <property type="entry name" value="6-blade_b-propeller_TolB-like"/>
</dbReference>
<dbReference type="OrthoDB" id="9770043at2"/>
<evidence type="ECO:0000256" key="2">
    <source>
        <dbReference type="ARBA" id="ARBA00022723"/>
    </source>
</evidence>
<protein>
    <submittedName>
        <fullName evidence="6">Glucose/arabinose dehydrogenase, beta-propeller fold</fullName>
    </submittedName>
</protein>
<sequence>MRFIRIVALLPLAGLFIHCNSSKLSNPPEQQFRIGASTVGIQSVATHLNVPWQIAWGPDQQIWYTEQSGNISKVNPENGKTKRLLTVPDVFRDRTSGLLGMTLHPDMKAHPYVFINYTGYSKEKNKVSKVVRYTYNELKDTLLNPVVFLEYPAWSSHFGSRIVIAPDGMVMISTGDGAQDGNAQNIKSPNGKVLRYNLEGKIPVDNPVKGNAVWAWGLRNPQGLVYANGKLYCSDHGDATDDEVNLIRKGANYGWPFIEGFVDTEKEKPFAKDAIVIAPLRSWTPTIAPAGMAYYSSDKIPELKGSLLLTTLKGNSLHSLTLNTTGTGITKELNYFEKTFGRLRSVCVSPAGDVYVATSNRDWNPNAAPAKNDDRIIRIYRLDAKHANPTAKSAVIVHKSTAVLNKGALLYTNYCASCHKEDGKGIENAFPALLKSPVVAGDKNQLMHTVLNGKNAMPKFSFIEDNDLAVLLSYVRKQFGPGADAVSAADIKSAKK</sequence>
<evidence type="ECO:0000256" key="1">
    <source>
        <dbReference type="ARBA" id="ARBA00022617"/>
    </source>
</evidence>
<dbReference type="PANTHER" id="PTHR19328">
    <property type="entry name" value="HEDGEHOG-INTERACTING PROTEIN"/>
    <property type="match status" value="1"/>
</dbReference>
<dbReference type="InterPro" id="IPR012938">
    <property type="entry name" value="Glc/Sorbosone_DH"/>
</dbReference>
<dbReference type="SUPFAM" id="SSF50952">
    <property type="entry name" value="Soluble quinoprotein glucose dehydrogenase"/>
    <property type="match status" value="1"/>
</dbReference>
<dbReference type="Gene3D" id="1.10.760.10">
    <property type="entry name" value="Cytochrome c-like domain"/>
    <property type="match status" value="1"/>
</dbReference>
<dbReference type="InterPro" id="IPR011041">
    <property type="entry name" value="Quinoprot_gluc/sorb_DH_b-prop"/>
</dbReference>
<keyword evidence="1 4" id="KW-0349">Heme</keyword>